<dbReference type="InterPro" id="IPR000456">
    <property type="entry name" value="Ribosomal_bL17"/>
</dbReference>
<dbReference type="Pfam" id="PF01196">
    <property type="entry name" value="Ribosomal_L17"/>
    <property type="match status" value="1"/>
</dbReference>
<feature type="compositionally biased region" description="Basic residues" evidence="6">
    <location>
        <begin position="121"/>
        <end position="136"/>
    </location>
</feature>
<feature type="region of interest" description="Disordered" evidence="6">
    <location>
        <begin position="119"/>
        <end position="168"/>
    </location>
</feature>
<protein>
    <recommendedName>
        <fullName evidence="4">Large ribosomal subunit protein bL17</fullName>
    </recommendedName>
</protein>
<dbReference type="GO" id="GO:0003735">
    <property type="term" value="F:structural constituent of ribosome"/>
    <property type="evidence" value="ECO:0007669"/>
    <property type="project" value="InterPro"/>
</dbReference>
<comment type="similarity">
    <text evidence="1 4 5">Belongs to the bacterial ribosomal protein bL17 family.</text>
</comment>
<sequence length="182" mass="20428">MRHRKKGLKLGRNTKKRQALFKGLARSLILKEAILTTEAKAKAVKGLVDKLISRAQKGSLSSRRQLLAFLPDKTAVHKLFDDIAPRTKKRLSGFTRLIRVGRRVGDNAMMARLELVDKAPPKAKTKGRTLKGKTAKRSGQPERSEGRSDLKVKSATPQAPEEKTERRGLFARYLKKAGRQKH</sequence>
<dbReference type="Proteomes" id="UP000033860">
    <property type="component" value="Unassembled WGS sequence"/>
</dbReference>
<organism evidence="7 8">
    <name type="scientific">Candidatus Beckwithbacteria bacterium GW2011_GWB1_47_15</name>
    <dbReference type="NCBI Taxonomy" id="1618371"/>
    <lineage>
        <taxon>Bacteria</taxon>
        <taxon>Candidatus Beckwithiibacteriota</taxon>
    </lineage>
</organism>
<dbReference type="InterPro" id="IPR036373">
    <property type="entry name" value="Ribosomal_bL17_sf"/>
</dbReference>
<accession>A0A0G1RXS5</accession>
<evidence type="ECO:0000256" key="5">
    <source>
        <dbReference type="RuleBase" id="RU000660"/>
    </source>
</evidence>
<dbReference type="GO" id="GO:0006412">
    <property type="term" value="P:translation"/>
    <property type="evidence" value="ECO:0007669"/>
    <property type="project" value="UniProtKB-UniRule"/>
</dbReference>
<dbReference type="PANTHER" id="PTHR14413:SF16">
    <property type="entry name" value="LARGE RIBOSOMAL SUBUNIT PROTEIN BL17M"/>
    <property type="match status" value="1"/>
</dbReference>
<evidence type="ECO:0000256" key="2">
    <source>
        <dbReference type="ARBA" id="ARBA00022980"/>
    </source>
</evidence>
<evidence type="ECO:0000256" key="1">
    <source>
        <dbReference type="ARBA" id="ARBA00008777"/>
    </source>
</evidence>
<dbReference type="HAMAP" id="MF_01368">
    <property type="entry name" value="Ribosomal_bL17"/>
    <property type="match status" value="1"/>
</dbReference>
<keyword evidence="3 4" id="KW-0687">Ribonucleoprotein</keyword>
<evidence type="ECO:0000313" key="8">
    <source>
        <dbReference type="Proteomes" id="UP000033860"/>
    </source>
</evidence>
<dbReference type="Gene3D" id="3.90.1030.10">
    <property type="entry name" value="Ribosomal protein L17"/>
    <property type="match status" value="1"/>
</dbReference>
<keyword evidence="2 4" id="KW-0689">Ribosomal protein</keyword>
<proteinExistence type="inferred from homology"/>
<reference evidence="7 8" key="1">
    <citation type="journal article" date="2015" name="Nature">
        <title>rRNA introns, odd ribosomes, and small enigmatic genomes across a large radiation of phyla.</title>
        <authorList>
            <person name="Brown C.T."/>
            <person name="Hug L.A."/>
            <person name="Thomas B.C."/>
            <person name="Sharon I."/>
            <person name="Castelle C.J."/>
            <person name="Singh A."/>
            <person name="Wilkins M.J."/>
            <person name="Williams K.H."/>
            <person name="Banfield J.F."/>
        </authorList>
    </citation>
    <scope>NUCLEOTIDE SEQUENCE [LARGE SCALE GENOMIC DNA]</scope>
</reference>
<dbReference type="AlphaFoldDB" id="A0A0G1RXS5"/>
<name>A0A0G1RXS5_9BACT</name>
<evidence type="ECO:0000256" key="4">
    <source>
        <dbReference type="HAMAP-Rule" id="MF_01368"/>
    </source>
</evidence>
<dbReference type="EMBL" id="LCNT01000001">
    <property type="protein sequence ID" value="KKU61921.1"/>
    <property type="molecule type" value="Genomic_DNA"/>
</dbReference>
<comment type="subunit">
    <text evidence="4">Part of the 50S ribosomal subunit. Contacts protein L32.</text>
</comment>
<comment type="caution">
    <text evidence="7">The sequence shown here is derived from an EMBL/GenBank/DDBJ whole genome shotgun (WGS) entry which is preliminary data.</text>
</comment>
<dbReference type="GO" id="GO:0022625">
    <property type="term" value="C:cytosolic large ribosomal subunit"/>
    <property type="evidence" value="ECO:0007669"/>
    <property type="project" value="TreeGrafter"/>
</dbReference>
<evidence type="ECO:0000313" key="7">
    <source>
        <dbReference type="EMBL" id="KKU61921.1"/>
    </source>
</evidence>
<dbReference type="PANTHER" id="PTHR14413">
    <property type="entry name" value="RIBOSOMAL PROTEIN L17"/>
    <property type="match status" value="1"/>
</dbReference>
<gene>
    <name evidence="4" type="primary">rplQ</name>
    <name evidence="7" type="ORF">UX85_C0001G0135</name>
</gene>
<dbReference type="SUPFAM" id="SSF64263">
    <property type="entry name" value="Prokaryotic ribosomal protein L17"/>
    <property type="match status" value="1"/>
</dbReference>
<evidence type="ECO:0000256" key="6">
    <source>
        <dbReference type="SAM" id="MobiDB-lite"/>
    </source>
</evidence>
<dbReference type="NCBIfam" id="TIGR00059">
    <property type="entry name" value="L17"/>
    <property type="match status" value="1"/>
</dbReference>
<evidence type="ECO:0000256" key="3">
    <source>
        <dbReference type="ARBA" id="ARBA00023274"/>
    </source>
</evidence>
<feature type="compositionally biased region" description="Basic and acidic residues" evidence="6">
    <location>
        <begin position="139"/>
        <end position="152"/>
    </location>
</feature>